<name>A0AB33XSQ6_LACRH</name>
<evidence type="ECO:0000313" key="1">
    <source>
        <dbReference type="EMBL" id="EKS49935.1"/>
    </source>
</evidence>
<dbReference type="Proteomes" id="UP000009352">
    <property type="component" value="Unassembled WGS sequence"/>
</dbReference>
<proteinExistence type="predicted"/>
<accession>A0AB33XSQ6</accession>
<evidence type="ECO:0000313" key="2">
    <source>
        <dbReference type="Proteomes" id="UP000009352"/>
    </source>
</evidence>
<dbReference type="RefSeq" id="WP_005716176.1">
    <property type="nucleotide sequence ID" value="NZ_AMQX01000011.1"/>
</dbReference>
<dbReference type="EMBL" id="AMQX01000011">
    <property type="protein sequence ID" value="EKS49935.1"/>
    <property type="molecule type" value="Genomic_DNA"/>
</dbReference>
<sequence length="75" mass="8571">MKMPEIEIDNQMLVSTIKSIAKDLNSDEVIKIEIDAVGRENSKDIIIKIRTEPKSEEGLFQQHFETGQKLNISLE</sequence>
<dbReference type="AlphaFoldDB" id="A0AB33XSQ6"/>
<organism evidence="1 2">
    <name type="scientific">Lacticaseibacillus rhamnosus LRHMDP3</name>
    <dbReference type="NCBI Taxonomy" id="1203259"/>
    <lineage>
        <taxon>Bacteria</taxon>
        <taxon>Bacillati</taxon>
        <taxon>Bacillota</taxon>
        <taxon>Bacilli</taxon>
        <taxon>Lactobacillales</taxon>
        <taxon>Lactobacillaceae</taxon>
        <taxon>Lacticaseibacillus</taxon>
    </lineage>
</organism>
<gene>
    <name evidence="1" type="ORF">LRHMDP3_2046</name>
</gene>
<reference evidence="1 2" key="1">
    <citation type="journal article" date="2013" name="Genome Announc.">
        <title>Draft Genome Sequence of Staphylococcus simulans UMC-CNS-990, Isolated from a Case of Chronic Bovine Mastitis.</title>
        <authorList>
            <person name="Calcutt M.J."/>
            <person name="Foecking M.F."/>
            <person name="Hsieh H.Y."/>
            <person name="Perry J."/>
            <person name="Stewart G.C."/>
            <person name="Middleton J.R."/>
        </authorList>
    </citation>
    <scope>NUCLEOTIDE SEQUENCE [LARGE SCALE GENOMIC DNA]</scope>
    <source>
        <strain evidence="1 2">LRHMDP3</strain>
    </source>
</reference>
<protein>
    <submittedName>
        <fullName evidence="1">Uncharacterized protein</fullName>
    </submittedName>
</protein>
<comment type="caution">
    <text evidence="1">The sequence shown here is derived from an EMBL/GenBank/DDBJ whole genome shotgun (WGS) entry which is preliminary data.</text>
</comment>